<reference evidence="1 2" key="1">
    <citation type="submission" date="2023-01" db="EMBL/GenBank/DDBJ databases">
        <authorList>
            <person name="Kreplak J."/>
        </authorList>
    </citation>
    <scope>NUCLEOTIDE SEQUENCE [LARGE SCALE GENOMIC DNA]</scope>
</reference>
<organism evidence="1 2">
    <name type="scientific">Vicia faba</name>
    <name type="common">Broad bean</name>
    <name type="synonym">Faba vulgaris</name>
    <dbReference type="NCBI Taxonomy" id="3906"/>
    <lineage>
        <taxon>Eukaryota</taxon>
        <taxon>Viridiplantae</taxon>
        <taxon>Streptophyta</taxon>
        <taxon>Embryophyta</taxon>
        <taxon>Tracheophyta</taxon>
        <taxon>Spermatophyta</taxon>
        <taxon>Magnoliopsida</taxon>
        <taxon>eudicotyledons</taxon>
        <taxon>Gunneridae</taxon>
        <taxon>Pentapetalae</taxon>
        <taxon>rosids</taxon>
        <taxon>fabids</taxon>
        <taxon>Fabales</taxon>
        <taxon>Fabaceae</taxon>
        <taxon>Papilionoideae</taxon>
        <taxon>50 kb inversion clade</taxon>
        <taxon>NPAAA clade</taxon>
        <taxon>Hologalegina</taxon>
        <taxon>IRL clade</taxon>
        <taxon>Fabeae</taxon>
        <taxon>Vicia</taxon>
    </lineage>
</organism>
<evidence type="ECO:0000313" key="1">
    <source>
        <dbReference type="EMBL" id="CAI8610545.1"/>
    </source>
</evidence>
<dbReference type="Proteomes" id="UP001157006">
    <property type="component" value="Chromosome 4"/>
</dbReference>
<keyword evidence="2" id="KW-1185">Reference proteome</keyword>
<name>A0AAV1ANG9_VICFA</name>
<proteinExistence type="predicted"/>
<gene>
    <name evidence="1" type="ORF">VFH_IV187480</name>
</gene>
<dbReference type="AlphaFoldDB" id="A0AAV1ANG9"/>
<sequence>MCVEMSEACIAENLEELVMMLIPGRCRDSLLKRIIFEVWACLKQRSSNVNVNTGAKSRTMVKALEIAHQHDEQLHLNSFLEVHMVREINSNSCGDYGHKEKASNTRVSILLVVTCEIACIASTNSLLLC</sequence>
<evidence type="ECO:0000313" key="2">
    <source>
        <dbReference type="Proteomes" id="UP001157006"/>
    </source>
</evidence>
<dbReference type="EMBL" id="OX451739">
    <property type="protein sequence ID" value="CAI8610545.1"/>
    <property type="molecule type" value="Genomic_DNA"/>
</dbReference>
<accession>A0AAV1ANG9</accession>
<protein>
    <submittedName>
        <fullName evidence="1">Uncharacterized protein</fullName>
    </submittedName>
</protein>